<dbReference type="Ensembl" id="ENSXETT00000075493">
    <property type="protein sequence ID" value="ENSXETP00000088559"/>
    <property type="gene ID" value="ENSXETG00000035528"/>
</dbReference>
<evidence type="ECO:0000313" key="1">
    <source>
        <dbReference type="Ensembl" id="ENSXETP00000088559"/>
    </source>
</evidence>
<sequence length="69" mass="7882">MYQWTCILGNQGMLKMKQKKSGKSMCFFHFRCFSSLSPFLLPGPSPEVCLLALLLFRNILSIPLRASVR</sequence>
<proteinExistence type="predicted"/>
<reference evidence="1" key="1">
    <citation type="journal article" date="2010" name="Science">
        <title>The genome of the Western clawed frog Xenopus tropicalis.</title>
        <authorList>
            <person name="Hellsten U."/>
            <person name="Harland R.M."/>
            <person name="Gilchrist M.J."/>
            <person name="Hendrix D."/>
            <person name="Jurka J."/>
            <person name="Kapitonov V."/>
            <person name="Ovcharenko I."/>
            <person name="Putnam N.H."/>
            <person name="Shu S."/>
            <person name="Taher L."/>
            <person name="Blitz I.L."/>
            <person name="Blumberg B."/>
            <person name="Dichmann D.S."/>
            <person name="Dubchak I."/>
            <person name="Amaya E."/>
            <person name="Detter J.C."/>
            <person name="Fletcher R."/>
            <person name="Gerhard D.S."/>
            <person name="Goodstein D."/>
            <person name="Graves T."/>
            <person name="Grigoriev I.V."/>
            <person name="Grimwood J."/>
            <person name="Kawashima T."/>
            <person name="Lindquist E."/>
            <person name="Lucas S.M."/>
            <person name="Mead P.E."/>
            <person name="Mitros T."/>
            <person name="Ogino H."/>
            <person name="Ohta Y."/>
            <person name="Poliakov A.V."/>
            <person name="Pollet N."/>
            <person name="Robert J."/>
            <person name="Salamov A."/>
            <person name="Sater A.K."/>
            <person name="Schmutz J."/>
            <person name="Terry A."/>
            <person name="Vize P.D."/>
            <person name="Warren W.C."/>
            <person name="Wells D."/>
            <person name="Wills A."/>
            <person name="Wilson R.K."/>
            <person name="Zimmerman L.B."/>
            <person name="Zorn A.M."/>
            <person name="Grainger R."/>
            <person name="Grammer T."/>
            <person name="Khokha M.K."/>
            <person name="Richardson P.M."/>
            <person name="Rokhsar D.S."/>
        </authorList>
    </citation>
    <scope>NUCLEOTIDE SEQUENCE [LARGE SCALE GENOMIC DNA]</scope>
    <source>
        <strain evidence="1">Nigerian</strain>
    </source>
</reference>
<dbReference type="GeneTree" id="ENSGT00900000143764"/>
<dbReference type="Bgee" id="ENSXETG00000035528">
    <property type="expression patterns" value="Expressed in mesonephros and 2 other cell types or tissues"/>
</dbReference>
<dbReference type="AlphaFoldDB" id="A0A6I8RU91"/>
<protein>
    <submittedName>
        <fullName evidence="1">Uncharacterized protein</fullName>
    </submittedName>
</protein>
<organism evidence="1">
    <name type="scientific">Xenopus tropicalis</name>
    <name type="common">Western clawed frog</name>
    <name type="synonym">Silurana tropicalis</name>
    <dbReference type="NCBI Taxonomy" id="8364"/>
    <lineage>
        <taxon>Eukaryota</taxon>
        <taxon>Metazoa</taxon>
        <taxon>Chordata</taxon>
        <taxon>Craniata</taxon>
        <taxon>Vertebrata</taxon>
        <taxon>Euteleostomi</taxon>
        <taxon>Amphibia</taxon>
        <taxon>Batrachia</taxon>
        <taxon>Anura</taxon>
        <taxon>Pipoidea</taxon>
        <taxon>Pipidae</taxon>
        <taxon>Xenopodinae</taxon>
        <taxon>Xenopus</taxon>
        <taxon>Silurana</taxon>
    </lineage>
</organism>
<name>A0A6I8RU91_XENTR</name>
<reference evidence="1" key="2">
    <citation type="submission" date="2020-05" db="UniProtKB">
        <authorList>
            <consortium name="Ensembl"/>
        </authorList>
    </citation>
    <scope>IDENTIFICATION</scope>
</reference>
<accession>A0A6I8RU91</accession>
<dbReference type="InParanoid" id="A0A6I8RU91"/>